<dbReference type="AlphaFoldDB" id="A0A9N9K3E2"/>
<feature type="non-terminal residue" evidence="1">
    <location>
        <position position="205"/>
    </location>
</feature>
<proteinExistence type="predicted"/>
<keyword evidence="2" id="KW-1185">Reference proteome</keyword>
<organism evidence="1 2">
    <name type="scientific">Racocetra fulgida</name>
    <dbReference type="NCBI Taxonomy" id="60492"/>
    <lineage>
        <taxon>Eukaryota</taxon>
        <taxon>Fungi</taxon>
        <taxon>Fungi incertae sedis</taxon>
        <taxon>Mucoromycota</taxon>
        <taxon>Glomeromycotina</taxon>
        <taxon>Glomeromycetes</taxon>
        <taxon>Diversisporales</taxon>
        <taxon>Gigasporaceae</taxon>
        <taxon>Racocetra</taxon>
    </lineage>
</organism>
<dbReference type="Proteomes" id="UP000789396">
    <property type="component" value="Unassembled WGS sequence"/>
</dbReference>
<evidence type="ECO:0000313" key="2">
    <source>
        <dbReference type="Proteomes" id="UP000789396"/>
    </source>
</evidence>
<dbReference type="Gene3D" id="3.30.40.10">
    <property type="entry name" value="Zinc/RING finger domain, C3HC4 (zinc finger)"/>
    <property type="match status" value="1"/>
</dbReference>
<comment type="caution">
    <text evidence="1">The sequence shown here is derived from an EMBL/GenBank/DDBJ whole genome shotgun (WGS) entry which is preliminary data.</text>
</comment>
<name>A0A9N9K3E2_9GLOM</name>
<evidence type="ECO:0000313" key="1">
    <source>
        <dbReference type="EMBL" id="CAG8808900.1"/>
    </source>
</evidence>
<dbReference type="OrthoDB" id="2431458at2759"/>
<protein>
    <submittedName>
        <fullName evidence="1">13863_t:CDS:1</fullName>
    </submittedName>
</protein>
<sequence length="205" mass="23857">MLLSLSSKEPELFQEIVQDRIIKFNNTLTNSQEFNAIISCVIRKLELEDESIKKLNLTKNEKKFDQKLTTEEGFRLLIEIIFDRLACPITKRLTGDFIVLICGHSIGHQFKSKTFKCPFCKVDIESESVYYLSRNAMLKGLEEYLAQAGYIYSEEANSLNSLKLIKESHSKKKLFAFEKAEIAEKNHKHSIVIMWLTRVLHFYPK</sequence>
<accession>A0A9N9K3E2</accession>
<dbReference type="SUPFAM" id="SSF57850">
    <property type="entry name" value="RING/U-box"/>
    <property type="match status" value="1"/>
</dbReference>
<reference evidence="1" key="1">
    <citation type="submission" date="2021-06" db="EMBL/GenBank/DDBJ databases">
        <authorList>
            <person name="Kallberg Y."/>
            <person name="Tangrot J."/>
            <person name="Rosling A."/>
        </authorList>
    </citation>
    <scope>NUCLEOTIDE SEQUENCE</scope>
    <source>
        <strain evidence="1">IN212</strain>
    </source>
</reference>
<gene>
    <name evidence="1" type="ORF">RFULGI_LOCUS18532</name>
</gene>
<dbReference type="InterPro" id="IPR013083">
    <property type="entry name" value="Znf_RING/FYVE/PHD"/>
</dbReference>
<dbReference type="EMBL" id="CAJVPZ010081976">
    <property type="protein sequence ID" value="CAG8808900.1"/>
    <property type="molecule type" value="Genomic_DNA"/>
</dbReference>